<dbReference type="AlphaFoldDB" id="A0A0C2WCY0"/>
<reference evidence="2 3" key="1">
    <citation type="submission" date="2014-04" db="EMBL/GenBank/DDBJ databases">
        <title>Evolutionary Origins and Diversification of the Mycorrhizal Mutualists.</title>
        <authorList>
            <consortium name="DOE Joint Genome Institute"/>
            <consortium name="Mycorrhizal Genomics Consortium"/>
            <person name="Kohler A."/>
            <person name="Kuo A."/>
            <person name="Nagy L.G."/>
            <person name="Floudas D."/>
            <person name="Copeland A."/>
            <person name="Barry K.W."/>
            <person name="Cichocki N."/>
            <person name="Veneault-Fourrey C."/>
            <person name="LaButti K."/>
            <person name="Lindquist E.A."/>
            <person name="Lipzen A."/>
            <person name="Lundell T."/>
            <person name="Morin E."/>
            <person name="Murat C."/>
            <person name="Riley R."/>
            <person name="Ohm R."/>
            <person name="Sun H."/>
            <person name="Tunlid A."/>
            <person name="Henrissat B."/>
            <person name="Grigoriev I.V."/>
            <person name="Hibbett D.S."/>
            <person name="Martin F."/>
        </authorList>
    </citation>
    <scope>NUCLEOTIDE SEQUENCE [LARGE SCALE GENOMIC DNA]</scope>
    <source>
        <strain evidence="2 3">Koide BX008</strain>
    </source>
</reference>
<gene>
    <name evidence="2" type="ORF">M378DRAFT_18892</name>
</gene>
<evidence type="ECO:0000313" key="2">
    <source>
        <dbReference type="EMBL" id="KIL54431.1"/>
    </source>
</evidence>
<evidence type="ECO:0000256" key="1">
    <source>
        <dbReference type="SAM" id="MobiDB-lite"/>
    </source>
</evidence>
<dbReference type="InParanoid" id="A0A0C2WCY0"/>
<protein>
    <submittedName>
        <fullName evidence="2">Uncharacterized protein</fullName>
    </submittedName>
</protein>
<keyword evidence="3" id="KW-1185">Reference proteome</keyword>
<organism evidence="2 3">
    <name type="scientific">Amanita muscaria (strain Koide BX008)</name>
    <dbReference type="NCBI Taxonomy" id="946122"/>
    <lineage>
        <taxon>Eukaryota</taxon>
        <taxon>Fungi</taxon>
        <taxon>Dikarya</taxon>
        <taxon>Basidiomycota</taxon>
        <taxon>Agaricomycotina</taxon>
        <taxon>Agaricomycetes</taxon>
        <taxon>Agaricomycetidae</taxon>
        <taxon>Agaricales</taxon>
        <taxon>Pluteineae</taxon>
        <taxon>Amanitaceae</taxon>
        <taxon>Amanita</taxon>
    </lineage>
</organism>
<dbReference type="EMBL" id="KN818752">
    <property type="protein sequence ID" value="KIL54431.1"/>
    <property type="molecule type" value="Genomic_DNA"/>
</dbReference>
<accession>A0A0C2WCY0</accession>
<dbReference type="HOGENOM" id="CLU_2454244_0_0_1"/>
<name>A0A0C2WCY0_AMAMK</name>
<feature type="region of interest" description="Disordered" evidence="1">
    <location>
        <begin position="1"/>
        <end position="30"/>
    </location>
</feature>
<dbReference type="Proteomes" id="UP000054549">
    <property type="component" value="Unassembled WGS sequence"/>
</dbReference>
<sequence>MSTISCSSSPSSPLLISAPSPPLSLSSSSPSSSLILVELLHLSKNVTSDVTFSDERSGTNKHAKSMVRESAYRRKYIGQPLEQDINLEQ</sequence>
<proteinExistence type="predicted"/>
<evidence type="ECO:0000313" key="3">
    <source>
        <dbReference type="Proteomes" id="UP000054549"/>
    </source>
</evidence>